<dbReference type="PROSITE" id="PS00676">
    <property type="entry name" value="SIGMA54_INTERACT_2"/>
    <property type="match status" value="1"/>
</dbReference>
<dbReference type="Pfam" id="PF00158">
    <property type="entry name" value="Sigma54_activat"/>
    <property type="match status" value="1"/>
</dbReference>
<organism evidence="9 10">
    <name type="scientific">Halodesulfovibrio spirochaetisodalis</name>
    <dbReference type="NCBI Taxonomy" id="1560234"/>
    <lineage>
        <taxon>Bacteria</taxon>
        <taxon>Pseudomonadati</taxon>
        <taxon>Thermodesulfobacteriota</taxon>
        <taxon>Desulfovibrionia</taxon>
        <taxon>Desulfovibrionales</taxon>
        <taxon>Desulfovibrionaceae</taxon>
        <taxon>Halodesulfovibrio</taxon>
    </lineage>
</organism>
<proteinExistence type="predicted"/>
<evidence type="ECO:0000313" key="10">
    <source>
        <dbReference type="Proteomes" id="UP000091979"/>
    </source>
</evidence>
<dbReference type="InterPro" id="IPR025944">
    <property type="entry name" value="Sigma_54_int_dom_CS"/>
</dbReference>
<dbReference type="InterPro" id="IPR009057">
    <property type="entry name" value="Homeodomain-like_sf"/>
</dbReference>
<dbReference type="InterPro" id="IPR027417">
    <property type="entry name" value="P-loop_NTPase"/>
</dbReference>
<keyword evidence="1" id="KW-0547">Nucleotide-binding</keyword>
<dbReference type="PROSITE" id="PS00688">
    <property type="entry name" value="SIGMA54_INTERACT_3"/>
    <property type="match status" value="1"/>
</dbReference>
<keyword evidence="5" id="KW-0010">Activator</keyword>
<evidence type="ECO:0000256" key="5">
    <source>
        <dbReference type="ARBA" id="ARBA00023159"/>
    </source>
</evidence>
<comment type="caution">
    <text evidence="9">The sequence shown here is derived from an EMBL/GenBank/DDBJ whole genome shotgun (WGS) entry which is preliminary data.</text>
</comment>
<keyword evidence="7" id="KW-0175">Coiled coil</keyword>
<evidence type="ECO:0000256" key="6">
    <source>
        <dbReference type="ARBA" id="ARBA00023163"/>
    </source>
</evidence>
<evidence type="ECO:0000313" key="9">
    <source>
        <dbReference type="EMBL" id="OBQ55201.1"/>
    </source>
</evidence>
<feature type="coiled-coil region" evidence="7">
    <location>
        <begin position="64"/>
        <end position="95"/>
    </location>
</feature>
<dbReference type="PRINTS" id="PR01590">
    <property type="entry name" value="HTHFIS"/>
</dbReference>
<evidence type="ECO:0000256" key="7">
    <source>
        <dbReference type="SAM" id="Coils"/>
    </source>
</evidence>
<dbReference type="SMART" id="SM00382">
    <property type="entry name" value="AAA"/>
    <property type="match status" value="1"/>
</dbReference>
<dbReference type="InterPro" id="IPR002078">
    <property type="entry name" value="Sigma_54_int"/>
</dbReference>
<feature type="domain" description="Sigma-54 factor interaction" evidence="8">
    <location>
        <begin position="105"/>
        <end position="333"/>
    </location>
</feature>
<protein>
    <recommendedName>
        <fullName evidence="8">Sigma-54 factor interaction domain-containing protein</fullName>
    </recommendedName>
</protein>
<dbReference type="InterPro" id="IPR058031">
    <property type="entry name" value="AAA_lid_NorR"/>
</dbReference>
<keyword evidence="3" id="KW-0805">Transcription regulation</keyword>
<dbReference type="Gene3D" id="1.10.8.60">
    <property type="match status" value="1"/>
</dbReference>
<dbReference type="GO" id="GO:0006355">
    <property type="term" value="P:regulation of DNA-templated transcription"/>
    <property type="evidence" value="ECO:0007669"/>
    <property type="project" value="InterPro"/>
</dbReference>
<dbReference type="OrthoDB" id="9763792at2"/>
<keyword evidence="10" id="KW-1185">Reference proteome</keyword>
<evidence type="ECO:0000256" key="3">
    <source>
        <dbReference type="ARBA" id="ARBA00023015"/>
    </source>
</evidence>
<dbReference type="InterPro" id="IPR025943">
    <property type="entry name" value="Sigma_54_int_dom_ATP-bd_2"/>
</dbReference>
<evidence type="ECO:0000259" key="8">
    <source>
        <dbReference type="PROSITE" id="PS50045"/>
    </source>
</evidence>
<evidence type="ECO:0000256" key="4">
    <source>
        <dbReference type="ARBA" id="ARBA00023125"/>
    </source>
</evidence>
<dbReference type="SUPFAM" id="SSF52540">
    <property type="entry name" value="P-loop containing nucleoside triphosphate hydrolases"/>
    <property type="match status" value="1"/>
</dbReference>
<dbReference type="Pfam" id="PF25601">
    <property type="entry name" value="AAA_lid_14"/>
    <property type="match status" value="1"/>
</dbReference>
<dbReference type="CDD" id="cd00009">
    <property type="entry name" value="AAA"/>
    <property type="match status" value="1"/>
</dbReference>
<keyword evidence="4" id="KW-0238">DNA-binding</keyword>
<dbReference type="InterPro" id="IPR025662">
    <property type="entry name" value="Sigma_54_int_dom_ATP-bd_1"/>
</dbReference>
<evidence type="ECO:0000256" key="1">
    <source>
        <dbReference type="ARBA" id="ARBA00022741"/>
    </source>
</evidence>
<dbReference type="STRING" id="1560234.SP90_04350"/>
<dbReference type="EMBL" id="JXMS01000005">
    <property type="protein sequence ID" value="OBQ55201.1"/>
    <property type="molecule type" value="Genomic_DNA"/>
</dbReference>
<dbReference type="InterPro" id="IPR003593">
    <property type="entry name" value="AAA+_ATPase"/>
</dbReference>
<dbReference type="Proteomes" id="UP000091979">
    <property type="component" value="Unassembled WGS sequence"/>
</dbReference>
<dbReference type="Gene3D" id="3.40.50.300">
    <property type="entry name" value="P-loop containing nucleotide triphosphate hydrolases"/>
    <property type="match status" value="1"/>
</dbReference>
<dbReference type="FunFam" id="1.10.8.60:FF:000014">
    <property type="entry name" value="DNA-binding transcriptional regulator NtrC"/>
    <property type="match status" value="1"/>
</dbReference>
<keyword evidence="6" id="KW-0804">Transcription</keyword>
<accession>A0A1B7XI95</accession>
<name>A0A1B7XI95_9BACT</name>
<dbReference type="PANTHER" id="PTHR32071:SF57">
    <property type="entry name" value="C4-DICARBOXYLATE TRANSPORT TRANSCRIPTIONAL REGULATORY PROTEIN DCTD"/>
    <property type="match status" value="1"/>
</dbReference>
<reference evidence="9 10" key="1">
    <citation type="submission" date="2015-01" db="EMBL/GenBank/DDBJ databases">
        <title>Desulfovibrio sp. JC271 draft genome sequence.</title>
        <authorList>
            <person name="Shivani Y."/>
            <person name="Subhash Y."/>
            <person name="Sasikala C."/>
            <person name="Ramana C.V."/>
        </authorList>
    </citation>
    <scope>NUCLEOTIDE SEQUENCE [LARGE SCALE GENOMIC DNA]</scope>
    <source>
        <strain evidence="9 10">JC271</strain>
    </source>
</reference>
<gene>
    <name evidence="9" type="ORF">SP90_04350</name>
</gene>
<dbReference type="PANTHER" id="PTHR32071">
    <property type="entry name" value="TRANSCRIPTIONAL REGULATORY PROTEIN"/>
    <property type="match status" value="1"/>
</dbReference>
<evidence type="ECO:0000256" key="2">
    <source>
        <dbReference type="ARBA" id="ARBA00022840"/>
    </source>
</evidence>
<dbReference type="InterPro" id="IPR002197">
    <property type="entry name" value="HTH_Fis"/>
</dbReference>
<dbReference type="PROSITE" id="PS50045">
    <property type="entry name" value="SIGMA54_INTERACT_4"/>
    <property type="match status" value="1"/>
</dbReference>
<keyword evidence="2" id="KW-0067">ATP-binding</keyword>
<sequence length="414" mass="46017">MPLSNPATYEQLLAVCDSIAKGHYDQARNLYTLTGAENNPAMVSELAEAFGLMLVKLEAREFHLEQIIEELTATRDKLEQARALLASENTSLKRDLQEKYQPVNIIGANSKMQTILSQIDRVADTPVTVLIAGETGAGKELVAKTLHYSSIRASGAYVALNCSAIPDTLLESELFGIEKGVASGVGERIGRFEQADGGTIFLDEIGDMPLSSQAKILRVIENGEVERVGGRKTIKIDTRLVAATHKDLRTMVEEGTFREDLFYRLNVLRLEIPPLRQRPDDIPLLVKHFLEKSVVRMGREIRGFSQQAMKTLVDYNWPGNVRQLENEVARAVVLSQHETIEVADLSPELQLAAEHFEKKASLSNLELMTLKDAEIQLIKIALKQAKENKSEAARLLGISREGLRKKLKRHGITS</sequence>
<dbReference type="SUPFAM" id="SSF46689">
    <property type="entry name" value="Homeodomain-like"/>
    <property type="match status" value="1"/>
</dbReference>
<dbReference type="GO" id="GO:0005524">
    <property type="term" value="F:ATP binding"/>
    <property type="evidence" value="ECO:0007669"/>
    <property type="project" value="UniProtKB-KW"/>
</dbReference>
<dbReference type="FunFam" id="3.40.50.300:FF:000006">
    <property type="entry name" value="DNA-binding transcriptional regulator NtrC"/>
    <property type="match status" value="1"/>
</dbReference>
<dbReference type="PROSITE" id="PS00675">
    <property type="entry name" value="SIGMA54_INTERACT_1"/>
    <property type="match status" value="1"/>
</dbReference>
<dbReference type="GO" id="GO:0043565">
    <property type="term" value="F:sequence-specific DNA binding"/>
    <property type="evidence" value="ECO:0007669"/>
    <property type="project" value="InterPro"/>
</dbReference>
<dbReference type="PATRIC" id="fig|1560234.3.peg.2818"/>
<dbReference type="Pfam" id="PF02954">
    <property type="entry name" value="HTH_8"/>
    <property type="match status" value="1"/>
</dbReference>
<dbReference type="AlphaFoldDB" id="A0A1B7XI95"/>
<dbReference type="RefSeq" id="WP_066852975.1">
    <property type="nucleotide sequence ID" value="NZ_JXMS01000005.1"/>
</dbReference>
<dbReference type="Gene3D" id="1.10.10.60">
    <property type="entry name" value="Homeodomain-like"/>
    <property type="match status" value="1"/>
</dbReference>